<evidence type="ECO:0000313" key="2">
    <source>
        <dbReference type="EMBL" id="PTB51539.1"/>
    </source>
</evidence>
<protein>
    <submittedName>
        <fullName evidence="2">Uncharacterized protein</fullName>
    </submittedName>
</protein>
<feature type="region of interest" description="Disordered" evidence="1">
    <location>
        <begin position="68"/>
        <end position="88"/>
    </location>
</feature>
<keyword evidence="3" id="KW-1185">Reference proteome</keyword>
<evidence type="ECO:0000313" key="3">
    <source>
        <dbReference type="Proteomes" id="UP000241690"/>
    </source>
</evidence>
<dbReference type="RefSeq" id="XP_024771216.1">
    <property type="nucleotide sequence ID" value="XM_024920881.1"/>
</dbReference>
<proteinExistence type="predicted"/>
<gene>
    <name evidence="2" type="ORF">M431DRAFT_533010</name>
</gene>
<dbReference type="Proteomes" id="UP000241690">
    <property type="component" value="Unassembled WGS sequence"/>
</dbReference>
<dbReference type="EMBL" id="KZ679685">
    <property type="protein sequence ID" value="PTB51539.1"/>
    <property type="molecule type" value="Genomic_DNA"/>
</dbReference>
<accession>A0A2T4A3B0</accession>
<dbReference type="AlphaFoldDB" id="A0A2T4A3B0"/>
<name>A0A2T4A3B0_TRIHA</name>
<sequence length="244" mass="27071">MRISALQRWLPLPPRAEDEIIKLRRNRQSSTQDAKPGSISTRIGTRSITNVAQIFLTQTGFDMSQANGSWRREVDDSTPPPTRRIRKAASTPGYAAWALLSVTPLNRLEHNDTTRTATTTCSSAVIDMASPLRDTWTSLQVPVSLIVCTEQTLPKSDSRSFDLQASCRTLTRALVLTKSTNHLAGLSSWTVPPLLSTIMSKRNDLARLECYYDVLCAWPLENARLVQAMAQGTSSYLSVSKHHS</sequence>
<evidence type="ECO:0000256" key="1">
    <source>
        <dbReference type="SAM" id="MobiDB-lite"/>
    </source>
</evidence>
<organism evidence="2 3">
    <name type="scientific">Trichoderma harzianum CBS 226.95</name>
    <dbReference type="NCBI Taxonomy" id="983964"/>
    <lineage>
        <taxon>Eukaryota</taxon>
        <taxon>Fungi</taxon>
        <taxon>Dikarya</taxon>
        <taxon>Ascomycota</taxon>
        <taxon>Pezizomycotina</taxon>
        <taxon>Sordariomycetes</taxon>
        <taxon>Hypocreomycetidae</taxon>
        <taxon>Hypocreales</taxon>
        <taxon>Hypocreaceae</taxon>
        <taxon>Trichoderma</taxon>
    </lineage>
</organism>
<dbReference type="GeneID" id="36629450"/>
<reference evidence="2 3" key="1">
    <citation type="submission" date="2016-07" db="EMBL/GenBank/DDBJ databases">
        <title>Multiple horizontal gene transfer events from other fungi enriched the ability of initially mycotrophic Trichoderma (Ascomycota) to feed on dead plant biomass.</title>
        <authorList>
            <consortium name="DOE Joint Genome Institute"/>
            <person name="Aerts A."/>
            <person name="Atanasova L."/>
            <person name="Chenthamara K."/>
            <person name="Zhang J."/>
            <person name="Grujic M."/>
            <person name="Henrissat B."/>
            <person name="Kuo A."/>
            <person name="Salamov A."/>
            <person name="Lipzen A."/>
            <person name="Labutti K."/>
            <person name="Barry K."/>
            <person name="Miao Y."/>
            <person name="Rahimi M.J."/>
            <person name="Shen Q."/>
            <person name="Grigoriev I.V."/>
            <person name="Kubicek C.P."/>
            <person name="Druzhinina I.S."/>
        </authorList>
    </citation>
    <scope>NUCLEOTIDE SEQUENCE [LARGE SCALE GENOMIC DNA]</scope>
    <source>
        <strain evidence="2 3">CBS 226.95</strain>
    </source>
</reference>